<protein>
    <submittedName>
        <fullName evidence="2">Uncharacterized protein</fullName>
    </submittedName>
</protein>
<dbReference type="Proteomes" id="UP000299102">
    <property type="component" value="Unassembled WGS sequence"/>
</dbReference>
<reference evidence="2 3" key="1">
    <citation type="journal article" date="2019" name="Commun. Biol.">
        <title>The bagworm genome reveals a unique fibroin gene that provides high tensile strength.</title>
        <authorList>
            <person name="Kono N."/>
            <person name="Nakamura H."/>
            <person name="Ohtoshi R."/>
            <person name="Tomita M."/>
            <person name="Numata K."/>
            <person name="Arakawa K."/>
        </authorList>
    </citation>
    <scope>NUCLEOTIDE SEQUENCE [LARGE SCALE GENOMIC DNA]</scope>
</reference>
<proteinExistence type="predicted"/>
<gene>
    <name evidence="2" type="ORF">EVAR_61059_1</name>
</gene>
<organism evidence="2 3">
    <name type="scientific">Eumeta variegata</name>
    <name type="common">Bagworm moth</name>
    <name type="synonym">Eumeta japonica</name>
    <dbReference type="NCBI Taxonomy" id="151549"/>
    <lineage>
        <taxon>Eukaryota</taxon>
        <taxon>Metazoa</taxon>
        <taxon>Ecdysozoa</taxon>
        <taxon>Arthropoda</taxon>
        <taxon>Hexapoda</taxon>
        <taxon>Insecta</taxon>
        <taxon>Pterygota</taxon>
        <taxon>Neoptera</taxon>
        <taxon>Endopterygota</taxon>
        <taxon>Lepidoptera</taxon>
        <taxon>Glossata</taxon>
        <taxon>Ditrysia</taxon>
        <taxon>Tineoidea</taxon>
        <taxon>Psychidae</taxon>
        <taxon>Oiketicinae</taxon>
        <taxon>Eumeta</taxon>
    </lineage>
</organism>
<evidence type="ECO:0000313" key="3">
    <source>
        <dbReference type="Proteomes" id="UP000299102"/>
    </source>
</evidence>
<evidence type="ECO:0000313" key="2">
    <source>
        <dbReference type="EMBL" id="GBP83665.1"/>
    </source>
</evidence>
<name>A0A4C1ZAP3_EUMVA</name>
<accession>A0A4C1ZAP3</accession>
<feature type="compositionally biased region" description="Polar residues" evidence="1">
    <location>
        <begin position="45"/>
        <end position="56"/>
    </location>
</feature>
<dbReference type="AlphaFoldDB" id="A0A4C1ZAP3"/>
<sequence>MRAERPRGWRAALRVRDERPERAYAGKTRRFVCDHPVVGGAPTARETQASPAKTSSFRTPSTLILIVSVKEANCDRFIRRGDETAQSKC</sequence>
<keyword evidence="3" id="KW-1185">Reference proteome</keyword>
<comment type="caution">
    <text evidence="2">The sequence shown here is derived from an EMBL/GenBank/DDBJ whole genome shotgun (WGS) entry which is preliminary data.</text>
</comment>
<dbReference type="EMBL" id="BGZK01001632">
    <property type="protein sequence ID" value="GBP83665.1"/>
    <property type="molecule type" value="Genomic_DNA"/>
</dbReference>
<evidence type="ECO:0000256" key="1">
    <source>
        <dbReference type="SAM" id="MobiDB-lite"/>
    </source>
</evidence>
<feature type="region of interest" description="Disordered" evidence="1">
    <location>
        <begin position="36"/>
        <end position="56"/>
    </location>
</feature>